<feature type="chain" id="PRO_5046735789" evidence="2">
    <location>
        <begin position="25"/>
        <end position="168"/>
    </location>
</feature>
<dbReference type="PROSITE" id="PS51257">
    <property type="entry name" value="PROKAR_LIPOPROTEIN"/>
    <property type="match status" value="1"/>
</dbReference>
<dbReference type="PIRSF" id="PIRSF020372">
    <property type="entry name" value="Borrelia_REV"/>
    <property type="match status" value="1"/>
</dbReference>
<gene>
    <name evidence="3" type="ORF">HNR35_001068</name>
</gene>
<keyword evidence="2" id="KW-0732">Signal</keyword>
<dbReference type="GO" id="GO:0003677">
    <property type="term" value="F:DNA binding"/>
    <property type="evidence" value="ECO:0007669"/>
    <property type="project" value="UniProtKB-KW"/>
</dbReference>
<keyword evidence="4" id="KW-1185">Reference proteome</keyword>
<sequence length="168" mass="18622">MKNKNLVKLFFISSLLLFIMACKAFMGGETYTDEKKEIDSLLSEVSKLNEKAGGEKFKEYKDIINQLKEKFKDISDEGLKGKLLKLENLFQDKLAAKLAALKAAKQEIGSITDTDTSTAKGKIWSKAKLVGVTVKFSGSKTTGNGQKMSKEAVEQIDKIIKFLEEGTN</sequence>
<evidence type="ECO:0000313" key="4">
    <source>
        <dbReference type="Proteomes" id="UP000566276"/>
    </source>
</evidence>
<comment type="caution">
    <text evidence="3">The sequence shown here is derived from an EMBL/GenBank/DDBJ whole genome shotgun (WGS) entry which is preliminary data.</text>
</comment>
<dbReference type="RefSeq" id="WP_183224417.1">
    <property type="nucleotide sequence ID" value="NZ_JACHFA010000011.1"/>
</dbReference>
<keyword evidence="1" id="KW-0175">Coiled coil</keyword>
<evidence type="ECO:0000256" key="1">
    <source>
        <dbReference type="SAM" id="Coils"/>
    </source>
</evidence>
<organism evidence="3 4">
    <name type="scientific">Borreliella spielmanii</name>
    <dbReference type="NCBI Taxonomy" id="88916"/>
    <lineage>
        <taxon>Bacteria</taxon>
        <taxon>Pseudomonadati</taxon>
        <taxon>Spirochaetota</taxon>
        <taxon>Spirochaetia</taxon>
        <taxon>Spirochaetales</taxon>
        <taxon>Borreliaceae</taxon>
        <taxon>Borreliella</taxon>
    </lineage>
</organism>
<dbReference type="EMBL" id="JACHFA010000011">
    <property type="protein sequence ID" value="MBB6032065.1"/>
    <property type="molecule type" value="Genomic_DNA"/>
</dbReference>
<proteinExistence type="predicted"/>
<dbReference type="InterPro" id="IPR007126">
    <property type="entry name" value="Borrelia_REV"/>
</dbReference>
<evidence type="ECO:0000313" key="3">
    <source>
        <dbReference type="EMBL" id="MBB6032065.1"/>
    </source>
</evidence>
<dbReference type="Proteomes" id="UP000566276">
    <property type="component" value="Unassembled WGS sequence"/>
</dbReference>
<name>A0ABR6P858_9SPIR</name>
<accession>A0ABR6P858</accession>
<protein>
    <submittedName>
        <fullName evidence="3">DNA-binding protein H-NS</fullName>
    </submittedName>
</protein>
<reference evidence="3 4" key="1">
    <citation type="submission" date="2020-08" db="EMBL/GenBank/DDBJ databases">
        <title>Genomic Encyclopedia of Type Strains, Phase IV (KMG-IV): sequencing the most valuable type-strain genomes for metagenomic binning, comparative biology and taxonomic classification.</title>
        <authorList>
            <person name="Goeker M."/>
        </authorList>
    </citation>
    <scope>NUCLEOTIDE SEQUENCE [LARGE SCALE GENOMIC DNA]</scope>
    <source>
        <strain evidence="3 4">DSM 16813</strain>
    </source>
</reference>
<feature type="coiled-coil region" evidence="1">
    <location>
        <begin position="31"/>
        <end position="77"/>
    </location>
</feature>
<dbReference type="NCBIfam" id="NF033731">
    <property type="entry name" value="borfam63"/>
    <property type="match status" value="1"/>
</dbReference>
<keyword evidence="3" id="KW-0238">DNA-binding</keyword>
<evidence type="ECO:0000256" key="2">
    <source>
        <dbReference type="SAM" id="SignalP"/>
    </source>
</evidence>
<dbReference type="Pfam" id="PF03978">
    <property type="entry name" value="Borrelia_REV"/>
    <property type="match status" value="1"/>
</dbReference>
<feature type="signal peptide" evidence="2">
    <location>
        <begin position="1"/>
        <end position="24"/>
    </location>
</feature>